<name>A0A6S7FTT7_PARCT</name>
<dbReference type="Pfam" id="PF22938">
    <property type="entry name" value="Integrase_p58_C"/>
    <property type="match status" value="1"/>
</dbReference>
<dbReference type="AlphaFoldDB" id="A0A6S7FTT7"/>
<dbReference type="OrthoDB" id="10062030at2759"/>
<dbReference type="InterPro" id="IPR036397">
    <property type="entry name" value="RNaseH_sf"/>
</dbReference>
<protein>
    <submittedName>
        <fullName evidence="2">Retrovirus-related Pol poly from transposon 412</fullName>
    </submittedName>
</protein>
<dbReference type="Gene3D" id="3.30.420.10">
    <property type="entry name" value="Ribonuclease H-like superfamily/Ribonuclease H"/>
    <property type="match status" value="1"/>
</dbReference>
<comment type="caution">
    <text evidence="2">The sequence shown here is derived from an EMBL/GenBank/DDBJ whole genome shotgun (WGS) entry which is preliminary data.</text>
</comment>
<feature type="domain" description="Integrase p58-like C-terminal" evidence="1">
    <location>
        <begin position="141"/>
        <end position="173"/>
    </location>
</feature>
<reference evidence="2" key="1">
    <citation type="submission" date="2020-04" db="EMBL/GenBank/DDBJ databases">
        <authorList>
            <person name="Alioto T."/>
            <person name="Alioto T."/>
            <person name="Gomez Garrido J."/>
        </authorList>
    </citation>
    <scope>NUCLEOTIDE SEQUENCE</scope>
    <source>
        <strain evidence="2">A484AB</strain>
    </source>
</reference>
<proteinExistence type="predicted"/>
<gene>
    <name evidence="2" type="ORF">PACLA_8A017431</name>
</gene>
<evidence type="ECO:0000313" key="3">
    <source>
        <dbReference type="Proteomes" id="UP001152795"/>
    </source>
</evidence>
<dbReference type="EMBL" id="CACRXK020000310">
    <property type="protein sequence ID" value="CAB3980653.1"/>
    <property type="molecule type" value="Genomic_DNA"/>
</dbReference>
<dbReference type="PANTHER" id="PTHR37984">
    <property type="entry name" value="PROTEIN CBG26694"/>
    <property type="match status" value="1"/>
</dbReference>
<dbReference type="Proteomes" id="UP001152795">
    <property type="component" value="Unassembled WGS sequence"/>
</dbReference>
<organism evidence="2 3">
    <name type="scientific">Paramuricea clavata</name>
    <name type="common">Red gorgonian</name>
    <name type="synonym">Violescent sea-whip</name>
    <dbReference type="NCBI Taxonomy" id="317549"/>
    <lineage>
        <taxon>Eukaryota</taxon>
        <taxon>Metazoa</taxon>
        <taxon>Cnidaria</taxon>
        <taxon>Anthozoa</taxon>
        <taxon>Octocorallia</taxon>
        <taxon>Malacalcyonacea</taxon>
        <taxon>Plexauridae</taxon>
        <taxon>Paramuricea</taxon>
    </lineage>
</organism>
<dbReference type="GO" id="GO:0003676">
    <property type="term" value="F:nucleic acid binding"/>
    <property type="evidence" value="ECO:0007669"/>
    <property type="project" value="InterPro"/>
</dbReference>
<accession>A0A6S7FTT7</accession>
<keyword evidence="3" id="KW-1185">Reference proteome</keyword>
<dbReference type="InterPro" id="IPR054465">
    <property type="entry name" value="Integrase_p58-like_C"/>
</dbReference>
<dbReference type="InterPro" id="IPR050951">
    <property type="entry name" value="Retrovirus_Pol_polyprotein"/>
</dbReference>
<evidence type="ECO:0000259" key="1">
    <source>
        <dbReference type="Pfam" id="PF22938"/>
    </source>
</evidence>
<evidence type="ECO:0000313" key="2">
    <source>
        <dbReference type="EMBL" id="CAB3980653.1"/>
    </source>
</evidence>
<sequence length="207" mass="24103">MPLNPQSDGMVQQFNETIEHQLAIFVNENQKDWDEHNESTGLKPAKVMMGRELRVPLDLLMGIPSNKNYVKKLSYVEKVEESMDIAHSFARKRLRVTTDRMKTRYNINATAVTLSVGTPVWLYRPQRKKGLSPKLSKPWVGPYVILKRINDLVYRIQLSSHSKPMVVHRNRLREYAGENVPQVLSREEGVIVRHQKEQMALRRSTRE</sequence>
<dbReference type="PANTHER" id="PTHR37984:SF5">
    <property type="entry name" value="PROTEIN NYNRIN-LIKE"/>
    <property type="match status" value="1"/>
</dbReference>